<dbReference type="GeneID" id="111311057"/>
<keyword evidence="3" id="KW-0808">Transferase</keyword>
<protein>
    <submittedName>
        <fullName evidence="3">Probable membrane-associated kinase regulator 4</fullName>
    </submittedName>
</protein>
<dbReference type="KEGG" id="dzi:111311057"/>
<dbReference type="PANTHER" id="PTHR33312">
    <property type="entry name" value="MEMBRANE-ASSOCIATED KINASE REGULATOR 4-RELATED"/>
    <property type="match status" value="1"/>
</dbReference>
<keyword evidence="2" id="KW-1185">Reference proteome</keyword>
<proteinExistence type="predicted"/>
<feature type="compositionally biased region" description="Low complexity" evidence="1">
    <location>
        <begin position="279"/>
        <end position="300"/>
    </location>
</feature>
<dbReference type="GO" id="GO:0019210">
    <property type="term" value="F:kinase inhibitor activity"/>
    <property type="evidence" value="ECO:0007669"/>
    <property type="project" value="InterPro"/>
</dbReference>
<dbReference type="Proteomes" id="UP000515121">
    <property type="component" value="Unplaced"/>
</dbReference>
<sequence>MGKSQASFNNADEDYIDIEVSSSSNFLYYSISSPPQSKEFEFQMCSVSRDGEITSTSPADELFYKGKLLPLHLPPRLQMVQKLLQISNSTTFECKTEAPFEENPAVPFITISAIRSTNTSTPLESCSISPTESCRVSSELNPDDYFFEWSTELNGFIGNNSKKSWSRKLKQIKQSSISQKLKASRAYLKSLFSKSACPNESCAKATCNAEAENVSESKDCVNKYMEMAKKNPFGKIDNDRYKISSIITRSIDKELVEDAANRHRRSFSGVIQRHSPTKSSSTSTSTSGSSSSSSSFSFSSSGFCDLQSLKRSNSENSEIENSIEGAIAHCKQSQKLSSSRKTASELGVCSLSASKISVSGDQETPGLRSI</sequence>
<feature type="region of interest" description="Disordered" evidence="1">
    <location>
        <begin position="266"/>
        <end position="300"/>
    </location>
</feature>
<dbReference type="AlphaFoldDB" id="A0A6P6AMT2"/>
<dbReference type="InterPro" id="IPR039620">
    <property type="entry name" value="BKI1/MAKR1/3/4"/>
</dbReference>
<dbReference type="PANTHER" id="PTHR33312:SF21">
    <property type="entry name" value="MEMBRANE-ASSOCIATED KINASE REGULATOR 3-RELATED"/>
    <property type="match status" value="1"/>
</dbReference>
<gene>
    <name evidence="3" type="primary">LOC111311057</name>
</gene>
<dbReference type="RefSeq" id="XP_022766171.1">
    <property type="nucleotide sequence ID" value="XM_022910436.1"/>
</dbReference>
<organism evidence="2 3">
    <name type="scientific">Durio zibethinus</name>
    <name type="common">Durian</name>
    <dbReference type="NCBI Taxonomy" id="66656"/>
    <lineage>
        <taxon>Eukaryota</taxon>
        <taxon>Viridiplantae</taxon>
        <taxon>Streptophyta</taxon>
        <taxon>Embryophyta</taxon>
        <taxon>Tracheophyta</taxon>
        <taxon>Spermatophyta</taxon>
        <taxon>Magnoliopsida</taxon>
        <taxon>eudicotyledons</taxon>
        <taxon>Gunneridae</taxon>
        <taxon>Pentapetalae</taxon>
        <taxon>rosids</taxon>
        <taxon>malvids</taxon>
        <taxon>Malvales</taxon>
        <taxon>Malvaceae</taxon>
        <taxon>Helicteroideae</taxon>
        <taxon>Durio</taxon>
    </lineage>
</organism>
<evidence type="ECO:0000256" key="1">
    <source>
        <dbReference type="SAM" id="MobiDB-lite"/>
    </source>
</evidence>
<name>A0A6P6AMT2_DURZI</name>
<keyword evidence="3" id="KW-0418">Kinase</keyword>
<accession>A0A6P6AMT2</accession>
<dbReference type="GO" id="GO:0016301">
    <property type="term" value="F:kinase activity"/>
    <property type="evidence" value="ECO:0007669"/>
    <property type="project" value="UniProtKB-KW"/>
</dbReference>
<dbReference type="GO" id="GO:0005886">
    <property type="term" value="C:plasma membrane"/>
    <property type="evidence" value="ECO:0007669"/>
    <property type="project" value="InterPro"/>
</dbReference>
<evidence type="ECO:0000313" key="3">
    <source>
        <dbReference type="RefSeq" id="XP_022766171.1"/>
    </source>
</evidence>
<evidence type="ECO:0000313" key="2">
    <source>
        <dbReference type="Proteomes" id="UP000515121"/>
    </source>
</evidence>
<reference evidence="3" key="1">
    <citation type="submission" date="2025-08" db="UniProtKB">
        <authorList>
            <consortium name="RefSeq"/>
        </authorList>
    </citation>
    <scope>IDENTIFICATION</scope>
    <source>
        <tissue evidence="3">Fruit stalk</tissue>
    </source>
</reference>
<dbReference type="OrthoDB" id="1938320at2759"/>